<proteinExistence type="predicted"/>
<gene>
    <name evidence="1" type="ordered locus">Tery_1264</name>
    <name evidence="2" type="ordered locus">Tery_3706</name>
</gene>
<name>Q10YA9_TRIEI</name>
<dbReference type="EMBL" id="CP000393">
    <property type="protein sequence ID" value="ABG52765.1"/>
    <property type="molecule type" value="Genomic_DNA"/>
</dbReference>
<evidence type="ECO:0000313" key="1">
    <source>
        <dbReference type="EMBL" id="ABG50603.1"/>
    </source>
</evidence>
<evidence type="ECO:0000313" key="2">
    <source>
        <dbReference type="EMBL" id="ABG52765.1"/>
    </source>
</evidence>
<dbReference type="eggNOG" id="COG3385">
    <property type="taxonomic scope" value="Bacteria"/>
</dbReference>
<accession>Q10YA9</accession>
<dbReference type="KEGG" id="ter:Tery_1264"/>
<reference evidence="2" key="1">
    <citation type="submission" date="2006-06" db="EMBL/GenBank/DDBJ databases">
        <title>Complete sequence of Trichodesmium erythraeum IMS101.</title>
        <authorList>
            <consortium name="US DOE Joint Genome Institute"/>
            <person name="Copeland A."/>
            <person name="Lucas S."/>
            <person name="Lapidus A."/>
            <person name="Barry K."/>
            <person name="Detter J.C."/>
            <person name="Glavina del Rio T."/>
            <person name="Hammon N."/>
            <person name="Israni S."/>
            <person name="Dalin E."/>
            <person name="Tice H."/>
            <person name="Pitluck S."/>
            <person name="Kiss H."/>
            <person name="Munk A.C."/>
            <person name="Brettin T."/>
            <person name="Bruce D."/>
            <person name="Han C."/>
            <person name="Tapia R."/>
            <person name="Gilna P."/>
            <person name="Schmutz J."/>
            <person name="Larimer F."/>
            <person name="Land M."/>
            <person name="Hauser L."/>
            <person name="Kyrpides N."/>
            <person name="Kim E."/>
            <person name="Richardson P."/>
        </authorList>
    </citation>
    <scope>NUCLEOTIDE SEQUENCE [LARGE SCALE GENOMIC DNA]</scope>
    <source>
        <strain evidence="2">IMS101</strain>
    </source>
</reference>
<sequence>MSGIGIVNCLYFHPKIERFWIIDYRIYNPENDEKSKIDNVEVEVG</sequence>
<dbReference type="EMBL" id="CP000393">
    <property type="protein sequence ID" value="ABG50603.1"/>
    <property type="molecule type" value="Genomic_DNA"/>
</dbReference>
<dbReference type="HOGENOM" id="CLU_3206617_0_0_3"/>
<organism evidence="2">
    <name type="scientific">Trichodesmium erythraeum (strain IMS101)</name>
    <dbReference type="NCBI Taxonomy" id="203124"/>
    <lineage>
        <taxon>Bacteria</taxon>
        <taxon>Bacillati</taxon>
        <taxon>Cyanobacteriota</taxon>
        <taxon>Cyanophyceae</taxon>
        <taxon>Oscillatoriophycideae</taxon>
        <taxon>Oscillatoriales</taxon>
        <taxon>Microcoleaceae</taxon>
        <taxon>Trichodesmium</taxon>
    </lineage>
</organism>
<protein>
    <submittedName>
        <fullName evidence="2">Uncharacterized protein</fullName>
    </submittedName>
</protein>
<dbReference type="KEGG" id="ter:Tery_3706"/>
<dbReference type="AlphaFoldDB" id="Q10YA9"/>